<dbReference type="InterPro" id="IPR008257">
    <property type="entry name" value="Pept_M19"/>
</dbReference>
<sequence length="340" mass="37421">MSARAILVDGLQYGRWSPALFQQMREGGVSAIHATVAYHENFRDCVEHILAWNRRFADHADLILPGRDAADIERASLEGRTAVFFGSQNPSVIESDLRLVEALYALGLRFLQLSYNNQSLLCTGWREAEDTGLTLMGREVVREMNRLGMVVDMSHSSERSTLEAIAASQRPIAVTHANPRWWRDTARNKSERVLDALAESGGMVGLSLYPAHLKDGSACTLASFVDMARRLADRIGVEHIGIGSDLCQDQPDEVVRWMRVGRWTFGDPDAMGLGKAAFPAQPAFFRDNRDFATLRAGLLAGGFSADEADRLLGLNWLAFMRASFGAAATPIVPSRSVAAR</sequence>
<organism evidence="1 2">
    <name type="scientific">Ancylobacter amanitiformis</name>
    <dbReference type="NCBI Taxonomy" id="217069"/>
    <lineage>
        <taxon>Bacteria</taxon>
        <taxon>Pseudomonadati</taxon>
        <taxon>Pseudomonadota</taxon>
        <taxon>Alphaproteobacteria</taxon>
        <taxon>Hyphomicrobiales</taxon>
        <taxon>Xanthobacteraceae</taxon>
        <taxon>Ancylobacter</taxon>
    </lineage>
</organism>
<accession>A0ABU0LV74</accession>
<evidence type="ECO:0000313" key="2">
    <source>
        <dbReference type="Proteomes" id="UP001235094"/>
    </source>
</evidence>
<name>A0ABU0LV74_9HYPH</name>
<dbReference type="PANTHER" id="PTHR10443:SF12">
    <property type="entry name" value="DIPEPTIDASE"/>
    <property type="match status" value="1"/>
</dbReference>
<dbReference type="EMBL" id="JAUSVR010000014">
    <property type="protein sequence ID" value="MDQ0512632.1"/>
    <property type="molecule type" value="Genomic_DNA"/>
</dbReference>
<keyword evidence="2" id="KW-1185">Reference proteome</keyword>
<dbReference type="SUPFAM" id="SSF51556">
    <property type="entry name" value="Metallo-dependent hydrolases"/>
    <property type="match status" value="1"/>
</dbReference>
<reference evidence="1 2" key="1">
    <citation type="submission" date="2023-07" db="EMBL/GenBank/DDBJ databases">
        <title>Genomic Encyclopedia of Type Strains, Phase IV (KMG-IV): sequencing the most valuable type-strain genomes for metagenomic binning, comparative biology and taxonomic classification.</title>
        <authorList>
            <person name="Goeker M."/>
        </authorList>
    </citation>
    <scope>NUCLEOTIDE SEQUENCE [LARGE SCALE GENOMIC DNA]</scope>
    <source>
        <strain evidence="1 2">DSM 15561</strain>
    </source>
</reference>
<dbReference type="InterPro" id="IPR032466">
    <property type="entry name" value="Metal_Hydrolase"/>
</dbReference>
<protein>
    <submittedName>
        <fullName evidence="1">Microsomal dipeptidase-like Zn-dependent dipeptidase</fullName>
    </submittedName>
</protein>
<dbReference type="Pfam" id="PF01244">
    <property type="entry name" value="Peptidase_M19"/>
    <property type="match status" value="1"/>
</dbReference>
<gene>
    <name evidence="1" type="ORF">QOZ99_003542</name>
</gene>
<comment type="caution">
    <text evidence="1">The sequence shown here is derived from an EMBL/GenBank/DDBJ whole genome shotgun (WGS) entry which is preliminary data.</text>
</comment>
<dbReference type="Proteomes" id="UP001235094">
    <property type="component" value="Unassembled WGS sequence"/>
</dbReference>
<dbReference type="PANTHER" id="PTHR10443">
    <property type="entry name" value="MICROSOMAL DIPEPTIDASE"/>
    <property type="match status" value="1"/>
</dbReference>
<dbReference type="PROSITE" id="PS51365">
    <property type="entry name" value="RENAL_DIPEPTIDASE_2"/>
    <property type="match status" value="1"/>
</dbReference>
<proteinExistence type="predicted"/>
<dbReference type="RefSeq" id="WP_306891307.1">
    <property type="nucleotide sequence ID" value="NZ_JAUSVR010000014.1"/>
</dbReference>
<dbReference type="Gene3D" id="3.20.20.140">
    <property type="entry name" value="Metal-dependent hydrolases"/>
    <property type="match status" value="1"/>
</dbReference>
<evidence type="ECO:0000313" key="1">
    <source>
        <dbReference type="EMBL" id="MDQ0512632.1"/>
    </source>
</evidence>